<dbReference type="EMBL" id="AGNL01030599">
    <property type="protein sequence ID" value="EJK56756.1"/>
    <property type="molecule type" value="Genomic_DNA"/>
</dbReference>
<feature type="region of interest" description="Disordered" evidence="1">
    <location>
        <begin position="1"/>
        <end position="80"/>
    </location>
</feature>
<sequence>MSYERSASDWTAIAGTIRGPDLSHSTEANAPSGAERGQRSSGCGGQTAEALRETTTVVTTADDYDGDDWAEGQGVRSTAAARDVWARVACSPQGEMADNDWMPAMPDGDRRAARTSTSEETSSCLLLAPQSPAGRSERRRASRERRSVRLGRGGGTDGRPRTQLAPAELPRGAEHSGIRGCSNGGQSRGGLSSAQAAPSSHSQ</sequence>
<dbReference type="Proteomes" id="UP000266841">
    <property type="component" value="Unassembled WGS sequence"/>
</dbReference>
<proteinExistence type="predicted"/>
<dbReference type="AlphaFoldDB" id="K0S798"/>
<name>K0S798_THAOC</name>
<keyword evidence="3" id="KW-1185">Reference proteome</keyword>
<feature type="compositionally biased region" description="Low complexity" evidence="1">
    <location>
        <begin position="192"/>
        <end position="203"/>
    </location>
</feature>
<feature type="region of interest" description="Disordered" evidence="1">
    <location>
        <begin position="92"/>
        <end position="203"/>
    </location>
</feature>
<gene>
    <name evidence="2" type="ORF">THAOC_23292</name>
</gene>
<evidence type="ECO:0000313" key="3">
    <source>
        <dbReference type="Proteomes" id="UP000266841"/>
    </source>
</evidence>
<protein>
    <submittedName>
        <fullName evidence="2">Uncharacterized protein</fullName>
    </submittedName>
</protein>
<feature type="compositionally biased region" description="Low complexity" evidence="1">
    <location>
        <begin position="114"/>
        <end position="128"/>
    </location>
</feature>
<evidence type="ECO:0000313" key="2">
    <source>
        <dbReference type="EMBL" id="EJK56756.1"/>
    </source>
</evidence>
<reference evidence="2 3" key="1">
    <citation type="journal article" date="2012" name="Genome Biol.">
        <title>Genome and low-iron response of an oceanic diatom adapted to chronic iron limitation.</title>
        <authorList>
            <person name="Lommer M."/>
            <person name="Specht M."/>
            <person name="Roy A.S."/>
            <person name="Kraemer L."/>
            <person name="Andreson R."/>
            <person name="Gutowska M.A."/>
            <person name="Wolf J."/>
            <person name="Bergner S.V."/>
            <person name="Schilhabel M.B."/>
            <person name="Klostermeier U.C."/>
            <person name="Beiko R.G."/>
            <person name="Rosenstiel P."/>
            <person name="Hippler M."/>
            <person name="Laroche J."/>
        </authorList>
    </citation>
    <scope>NUCLEOTIDE SEQUENCE [LARGE SCALE GENOMIC DNA]</scope>
    <source>
        <strain evidence="2 3">CCMP1005</strain>
    </source>
</reference>
<organism evidence="2 3">
    <name type="scientific">Thalassiosira oceanica</name>
    <name type="common">Marine diatom</name>
    <dbReference type="NCBI Taxonomy" id="159749"/>
    <lineage>
        <taxon>Eukaryota</taxon>
        <taxon>Sar</taxon>
        <taxon>Stramenopiles</taxon>
        <taxon>Ochrophyta</taxon>
        <taxon>Bacillariophyta</taxon>
        <taxon>Coscinodiscophyceae</taxon>
        <taxon>Thalassiosirophycidae</taxon>
        <taxon>Thalassiosirales</taxon>
        <taxon>Thalassiosiraceae</taxon>
        <taxon>Thalassiosira</taxon>
    </lineage>
</organism>
<feature type="non-terminal residue" evidence="2">
    <location>
        <position position="203"/>
    </location>
</feature>
<comment type="caution">
    <text evidence="2">The sequence shown here is derived from an EMBL/GenBank/DDBJ whole genome shotgun (WGS) entry which is preliminary data.</text>
</comment>
<evidence type="ECO:0000256" key="1">
    <source>
        <dbReference type="SAM" id="MobiDB-lite"/>
    </source>
</evidence>
<feature type="compositionally biased region" description="Basic residues" evidence="1">
    <location>
        <begin position="137"/>
        <end position="149"/>
    </location>
</feature>
<accession>K0S798</accession>